<evidence type="ECO:0000313" key="2">
    <source>
        <dbReference type="EMBL" id="MCV3273808.1"/>
    </source>
</evidence>
<protein>
    <submittedName>
        <fullName evidence="2">Polysaccharide pyruvyl transferase family protein</fullName>
    </submittedName>
</protein>
<dbReference type="RefSeq" id="WP_263846015.1">
    <property type="nucleotide sequence ID" value="NZ_JALIEB010000020.1"/>
</dbReference>
<proteinExistence type="predicted"/>
<dbReference type="Pfam" id="PF04230">
    <property type="entry name" value="PS_pyruv_trans"/>
    <property type="match status" value="1"/>
</dbReference>
<keyword evidence="2" id="KW-0808">Transferase</keyword>
<accession>A0ABT3BJQ0</accession>
<organism evidence="2 3">
    <name type="scientific">Roseobacter sinensis</name>
    <dbReference type="NCBI Taxonomy" id="2931391"/>
    <lineage>
        <taxon>Bacteria</taxon>
        <taxon>Pseudomonadati</taxon>
        <taxon>Pseudomonadota</taxon>
        <taxon>Alphaproteobacteria</taxon>
        <taxon>Rhodobacterales</taxon>
        <taxon>Roseobacteraceae</taxon>
        <taxon>Roseobacter</taxon>
    </lineage>
</organism>
<dbReference type="GO" id="GO:0016740">
    <property type="term" value="F:transferase activity"/>
    <property type="evidence" value="ECO:0007669"/>
    <property type="project" value="UniProtKB-KW"/>
</dbReference>
<reference evidence="2 3" key="1">
    <citation type="submission" date="2022-04" db="EMBL/GenBank/DDBJ databases">
        <title>Roseobacter sp. WL0113 is a bacterium isolated from neritic sediment.</title>
        <authorList>
            <person name="Wang L."/>
            <person name="He W."/>
            <person name="Zhang D.-F."/>
        </authorList>
    </citation>
    <scope>NUCLEOTIDE SEQUENCE [LARGE SCALE GENOMIC DNA]</scope>
    <source>
        <strain evidence="2 3">WL0113</strain>
    </source>
</reference>
<keyword evidence="3" id="KW-1185">Reference proteome</keyword>
<dbReference type="Proteomes" id="UP001208690">
    <property type="component" value="Unassembled WGS sequence"/>
</dbReference>
<evidence type="ECO:0000313" key="3">
    <source>
        <dbReference type="Proteomes" id="UP001208690"/>
    </source>
</evidence>
<dbReference type="InterPro" id="IPR007345">
    <property type="entry name" value="Polysacch_pyruvyl_Trfase"/>
</dbReference>
<comment type="caution">
    <text evidence="2">The sequence shown here is derived from an EMBL/GenBank/DDBJ whole genome shotgun (WGS) entry which is preliminary data.</text>
</comment>
<evidence type="ECO:0000259" key="1">
    <source>
        <dbReference type="Pfam" id="PF04230"/>
    </source>
</evidence>
<dbReference type="EMBL" id="JALIEB010000020">
    <property type="protein sequence ID" value="MCV3273808.1"/>
    <property type="molecule type" value="Genomic_DNA"/>
</dbReference>
<feature type="domain" description="Polysaccharide pyruvyl transferase" evidence="1">
    <location>
        <begin position="100"/>
        <end position="210"/>
    </location>
</feature>
<gene>
    <name evidence="2" type="ORF">MUB52_20430</name>
</gene>
<name>A0ABT3BJQ0_9RHOB</name>
<sequence length="270" mass="30086">MTRPALAHWNPIKRRFGGRIGRRLPFYAPVNNFGDLLGPMVVEKILERQNIAAPQRLSFEAAEGHRKLLSVGSVLHYANDGDVVWGAGRNGKIDDTLHRFTTLDVRMVRGPKTRAFLQARDLDVPELYGDPGLLVPTLFPEQMAAWQAGRGGMTLVPNLNDAPARHSEGRVLNPRAPVWRVLKDLYESEIVVSSSLHGFILAEAFGVKARLLRSTAEPLFKYEDYLQGTGRSDLPLYDTIVEALSAPDHPAPVFDPERMISACPIELFKQ</sequence>